<evidence type="ECO:0000313" key="2">
    <source>
        <dbReference type="EMBL" id="CZR59126.1"/>
    </source>
</evidence>
<feature type="region of interest" description="Disordered" evidence="1">
    <location>
        <begin position="618"/>
        <end position="650"/>
    </location>
</feature>
<dbReference type="Proteomes" id="UP000184330">
    <property type="component" value="Unassembled WGS sequence"/>
</dbReference>
<feature type="compositionally biased region" description="Basic and acidic residues" evidence="1">
    <location>
        <begin position="639"/>
        <end position="650"/>
    </location>
</feature>
<reference evidence="2 3" key="1">
    <citation type="submission" date="2016-03" db="EMBL/GenBank/DDBJ databases">
        <authorList>
            <person name="Ploux O."/>
        </authorList>
    </citation>
    <scope>NUCLEOTIDE SEQUENCE [LARGE SCALE GENOMIC DNA]</scope>
    <source>
        <strain evidence="2 3">UAMH 11012</strain>
    </source>
</reference>
<feature type="region of interest" description="Disordered" evidence="1">
    <location>
        <begin position="511"/>
        <end position="556"/>
    </location>
</feature>
<feature type="compositionally biased region" description="Polar residues" evidence="1">
    <location>
        <begin position="26"/>
        <end position="36"/>
    </location>
</feature>
<dbReference type="EMBL" id="FJOG01000013">
    <property type="protein sequence ID" value="CZR59126.1"/>
    <property type="molecule type" value="Genomic_DNA"/>
</dbReference>
<feature type="compositionally biased region" description="Basic and acidic residues" evidence="1">
    <location>
        <begin position="107"/>
        <end position="118"/>
    </location>
</feature>
<dbReference type="AlphaFoldDB" id="A0A1L7X267"/>
<evidence type="ECO:0000313" key="3">
    <source>
        <dbReference type="Proteomes" id="UP000184330"/>
    </source>
</evidence>
<name>A0A1L7X267_9HELO</name>
<feature type="compositionally biased region" description="Low complexity" evidence="1">
    <location>
        <begin position="37"/>
        <end position="52"/>
    </location>
</feature>
<protein>
    <submittedName>
        <fullName evidence="2">Uncharacterized protein</fullName>
    </submittedName>
</protein>
<feature type="compositionally biased region" description="Low complexity" evidence="1">
    <location>
        <begin position="16"/>
        <end position="25"/>
    </location>
</feature>
<gene>
    <name evidence="2" type="ORF">PAC_09018</name>
</gene>
<accession>A0A1L7X267</accession>
<feature type="region of interest" description="Disordered" evidence="1">
    <location>
        <begin position="1"/>
        <end position="137"/>
    </location>
</feature>
<evidence type="ECO:0000256" key="1">
    <source>
        <dbReference type="SAM" id="MobiDB-lite"/>
    </source>
</evidence>
<keyword evidence="3" id="KW-1185">Reference proteome</keyword>
<dbReference type="OrthoDB" id="3559239at2759"/>
<sequence length="939" mass="106447">MGNESQKSGGRRRRNTNGTFKGRNTSGTSKNQAKLPSSSSSAAFKTTKTSSFGEQSNQQDEPSDKSKSLSGSQQNAYSSQHDSPHFSDTQLETSLPPTSIDGSRTTSVDDKNTPEAKPRNKRAFNSIGKGNPGRNLDPYKDEILKLSKDYTLGYIERHLFAKTKIKFSTSSIGNRVKRWGGTIFKKGVKRCGNPAVSKRNLTPWKAKLLEWDQAGSTVEEMSAQLKEELNVIAWPVYIAKALSFWKSSWRKMGEHPGLDDSEFVPVDLWTTEELQNLEDEIKAASLKDAQKTHVGVPDFARWSELLVSAACHDPAIQSLMVKEKLQPGHHWSSDRRFDRLWVLGLQLPGAYSHESVDTLAKIMRKVDSLTPKVLQKVYTILKECLEECISLATREYGKDYLQPALSMIPATTPPEFVSNFLRTCRHEINQTQSLIRLRNTLALIPCHEAHSCLEKCHDYLKSQREIPSLVDQFTTAVLDELEFWKQPWMMLNNLPGLEPSDMDIDETYKRPKEYQPKGKGCERESEELPSGSGGYDSPDDDFEDHTQSASTGRQVNRQDHNYGKLYLILSDWVLAKMTPSPMVFKRWRTLTSGPLLGSPPARFQTETWDPPRLPVVSAKVSDEKSGGPNQETINMPTDYPDRSIPKHEPSDYEKSVLYTTNIRKSQTAKEKGEFEGIIQRMRACTSRPPGADKLAQHVDWGSVLRDDNWYHCRRLLQMIAQRCQFTDETYSMFEQQLMMILAAIEGGSTEAVVWVIPLEGLLTRISKHAGQQYEKLDPKDRHSRRVQAEQIRELVAFAHGVAQCNAALRFHWRRSNSGGSGGKAPTDVPTSVKWYAMLYRCDPRCSRLECLKLLPSPRAMKENKNRDTFSVGVVDARTGSRMVRSFIAANRSQISPCLVGWVRDRDPQPALVCTFQWYGQRFHTQTPCKHLRGKWEENF</sequence>
<feature type="compositionally biased region" description="Basic and acidic residues" evidence="1">
    <location>
        <begin position="511"/>
        <end position="523"/>
    </location>
</feature>
<organism evidence="2 3">
    <name type="scientific">Phialocephala subalpina</name>
    <dbReference type="NCBI Taxonomy" id="576137"/>
    <lineage>
        <taxon>Eukaryota</taxon>
        <taxon>Fungi</taxon>
        <taxon>Dikarya</taxon>
        <taxon>Ascomycota</taxon>
        <taxon>Pezizomycotina</taxon>
        <taxon>Leotiomycetes</taxon>
        <taxon>Helotiales</taxon>
        <taxon>Mollisiaceae</taxon>
        <taxon>Phialocephala</taxon>
        <taxon>Phialocephala fortinii species complex</taxon>
    </lineage>
</organism>
<proteinExistence type="predicted"/>
<feature type="compositionally biased region" description="Polar residues" evidence="1">
    <location>
        <begin position="68"/>
        <end position="106"/>
    </location>
</feature>